<dbReference type="KEGG" id="tng:GSTEN00023566G001"/>
<feature type="domain" description="PAN2-PAN3 deadenylation complex catalytic subunit PAN2 N-terminal" evidence="1">
    <location>
        <begin position="37"/>
        <end position="72"/>
    </location>
</feature>
<comment type="caution">
    <text evidence="2">The sequence shown here is derived from an EMBL/GenBank/DDBJ whole genome shotgun (WGS) entry which is preliminary data.</text>
</comment>
<dbReference type="EMBL" id="CAAE01014729">
    <property type="protein sequence ID" value="CAG03978.1"/>
    <property type="molecule type" value="Genomic_DNA"/>
</dbReference>
<name>Q4S5V4_TETNG</name>
<evidence type="ECO:0000259" key="1">
    <source>
        <dbReference type="Pfam" id="PF20770"/>
    </source>
</evidence>
<dbReference type="InterPro" id="IPR048841">
    <property type="entry name" value="PAN2_N"/>
</dbReference>
<protein>
    <submittedName>
        <fullName evidence="2">(spotted green pufferfish) hypothetical protein</fullName>
    </submittedName>
</protein>
<proteinExistence type="predicted"/>
<organism evidence="2">
    <name type="scientific">Tetraodon nigroviridis</name>
    <name type="common">Spotted green pufferfish</name>
    <name type="synonym">Chelonodon nigroviridis</name>
    <dbReference type="NCBI Taxonomy" id="99883"/>
    <lineage>
        <taxon>Eukaryota</taxon>
        <taxon>Metazoa</taxon>
        <taxon>Chordata</taxon>
        <taxon>Craniata</taxon>
        <taxon>Vertebrata</taxon>
        <taxon>Euteleostomi</taxon>
        <taxon>Actinopterygii</taxon>
        <taxon>Neopterygii</taxon>
        <taxon>Teleostei</taxon>
        <taxon>Neoteleostei</taxon>
        <taxon>Acanthomorphata</taxon>
        <taxon>Eupercaria</taxon>
        <taxon>Tetraodontiformes</taxon>
        <taxon>Tetradontoidea</taxon>
        <taxon>Tetraodontidae</taxon>
        <taxon>Tetraodon</taxon>
    </lineage>
</organism>
<reference evidence="2" key="1">
    <citation type="journal article" date="2004" name="Nature">
        <title>Genome duplication in the teleost fish Tetraodon nigroviridis reveals the early vertebrate proto-karyotype.</title>
        <authorList>
            <person name="Jaillon O."/>
            <person name="Aury J.-M."/>
            <person name="Brunet F."/>
            <person name="Petit J.-L."/>
            <person name="Stange-Thomann N."/>
            <person name="Mauceli E."/>
            <person name="Bouneau L."/>
            <person name="Fischer C."/>
            <person name="Ozouf-Costaz C."/>
            <person name="Bernot A."/>
            <person name="Nicaud S."/>
            <person name="Jaffe D."/>
            <person name="Fisher S."/>
            <person name="Lutfalla G."/>
            <person name="Dossat C."/>
            <person name="Segurens B."/>
            <person name="Dasilva C."/>
            <person name="Salanoubat M."/>
            <person name="Levy M."/>
            <person name="Boudet N."/>
            <person name="Castellano S."/>
            <person name="Anthouard V."/>
            <person name="Jubin C."/>
            <person name="Castelli V."/>
            <person name="Katinka M."/>
            <person name="Vacherie B."/>
            <person name="Biemont C."/>
            <person name="Skalli Z."/>
            <person name="Cattolico L."/>
            <person name="Poulain J."/>
            <person name="De Berardinis V."/>
            <person name="Cruaud C."/>
            <person name="Duprat S."/>
            <person name="Brottier P."/>
            <person name="Coutanceau J.-P."/>
            <person name="Gouzy J."/>
            <person name="Parra G."/>
            <person name="Lardier G."/>
            <person name="Chapple C."/>
            <person name="McKernan K.J."/>
            <person name="McEwan P."/>
            <person name="Bosak S."/>
            <person name="Kellis M."/>
            <person name="Volff J.-N."/>
            <person name="Guigo R."/>
            <person name="Zody M.C."/>
            <person name="Mesirov J."/>
            <person name="Lindblad-Toh K."/>
            <person name="Birren B."/>
            <person name="Nusbaum C."/>
            <person name="Kahn D."/>
            <person name="Robinson-Rechavi M."/>
            <person name="Laudet V."/>
            <person name="Schachter V."/>
            <person name="Quetier F."/>
            <person name="Saurin W."/>
            <person name="Scarpelli C."/>
            <person name="Wincker P."/>
            <person name="Lander E.S."/>
            <person name="Weissenbach J."/>
            <person name="Roest Crollius H."/>
        </authorList>
    </citation>
    <scope>NUCLEOTIDE SEQUENCE [LARGE SCALE GENOMIC DNA]</scope>
</reference>
<sequence>SGLEPSLDPHLNPGLLQGVELDPEGLAVTVPEPVHLMEGMFSELHSVVSEVGVPVTATHFDLQEEMLWMGNHR</sequence>
<reference evidence="2" key="2">
    <citation type="submission" date="2004-02" db="EMBL/GenBank/DDBJ databases">
        <authorList>
            <consortium name="Genoscope"/>
            <consortium name="Whitehead Institute Centre for Genome Research"/>
        </authorList>
    </citation>
    <scope>NUCLEOTIDE SEQUENCE</scope>
</reference>
<dbReference type="OrthoDB" id="16516at2759"/>
<dbReference type="Pfam" id="PF20770">
    <property type="entry name" value="PAN2_N"/>
    <property type="match status" value="1"/>
</dbReference>
<evidence type="ECO:0000313" key="2">
    <source>
        <dbReference type="EMBL" id="CAG03978.1"/>
    </source>
</evidence>
<accession>Q4S5V4</accession>
<gene>
    <name evidence="2" type="ORF">GSTENG00023566001</name>
</gene>
<dbReference type="AlphaFoldDB" id="Q4S5V4"/>
<feature type="non-terminal residue" evidence="2">
    <location>
        <position position="1"/>
    </location>
</feature>
<feature type="non-terminal residue" evidence="2">
    <location>
        <position position="73"/>
    </location>
</feature>